<dbReference type="AlphaFoldDB" id="A0A9P0E8F3"/>
<dbReference type="EMBL" id="OV725077">
    <property type="protein sequence ID" value="CAH1390304.1"/>
    <property type="molecule type" value="Genomic_DNA"/>
</dbReference>
<protein>
    <submittedName>
        <fullName evidence="1">Uncharacterized protein</fullName>
    </submittedName>
</protein>
<dbReference type="Proteomes" id="UP001152798">
    <property type="component" value="Chromosome 1"/>
</dbReference>
<gene>
    <name evidence="1" type="ORF">NEZAVI_LOCUS1525</name>
</gene>
<sequence>MPKTRWIDTINKDTAELLAANWKALAQNRQRWRRDFCIFHQMTSRRLKELERAEAADEGMTRAMRS</sequence>
<organism evidence="1 2">
    <name type="scientific">Nezara viridula</name>
    <name type="common">Southern green stink bug</name>
    <name type="synonym">Cimex viridulus</name>
    <dbReference type="NCBI Taxonomy" id="85310"/>
    <lineage>
        <taxon>Eukaryota</taxon>
        <taxon>Metazoa</taxon>
        <taxon>Ecdysozoa</taxon>
        <taxon>Arthropoda</taxon>
        <taxon>Hexapoda</taxon>
        <taxon>Insecta</taxon>
        <taxon>Pterygota</taxon>
        <taxon>Neoptera</taxon>
        <taxon>Paraneoptera</taxon>
        <taxon>Hemiptera</taxon>
        <taxon>Heteroptera</taxon>
        <taxon>Panheteroptera</taxon>
        <taxon>Pentatomomorpha</taxon>
        <taxon>Pentatomoidea</taxon>
        <taxon>Pentatomidae</taxon>
        <taxon>Pentatominae</taxon>
        <taxon>Nezara</taxon>
    </lineage>
</organism>
<evidence type="ECO:0000313" key="1">
    <source>
        <dbReference type="EMBL" id="CAH1390304.1"/>
    </source>
</evidence>
<proteinExistence type="predicted"/>
<evidence type="ECO:0000313" key="2">
    <source>
        <dbReference type="Proteomes" id="UP001152798"/>
    </source>
</evidence>
<accession>A0A9P0E8F3</accession>
<reference evidence="1" key="1">
    <citation type="submission" date="2022-01" db="EMBL/GenBank/DDBJ databases">
        <authorList>
            <person name="King R."/>
        </authorList>
    </citation>
    <scope>NUCLEOTIDE SEQUENCE</scope>
</reference>
<name>A0A9P0E8F3_NEZVI</name>
<keyword evidence="2" id="KW-1185">Reference proteome</keyword>